<dbReference type="Pfam" id="PF12512">
    <property type="entry name" value="DUF3717"/>
    <property type="match status" value="1"/>
</dbReference>
<sequence>MDMTLAELEQAINYWRALRPSTGEERALSPEVNALATLYAMMIFNGAKVVPLDTLDQASQQLVEAWRQQHA</sequence>
<evidence type="ECO:0000313" key="2">
    <source>
        <dbReference type="Proteomes" id="UP000285190"/>
    </source>
</evidence>
<dbReference type="Proteomes" id="UP000285190">
    <property type="component" value="Unassembled WGS sequence"/>
</dbReference>
<reference evidence="1 2" key="1">
    <citation type="submission" date="2018-09" db="EMBL/GenBank/DDBJ databases">
        <authorList>
            <person name="Zhu H."/>
        </authorList>
    </citation>
    <scope>NUCLEOTIDE SEQUENCE [LARGE SCALE GENOMIC DNA]</scope>
    <source>
        <strain evidence="1 2">K2R10-39</strain>
    </source>
</reference>
<keyword evidence="2" id="KW-1185">Reference proteome</keyword>
<evidence type="ECO:0000313" key="1">
    <source>
        <dbReference type="EMBL" id="RJG07741.1"/>
    </source>
</evidence>
<protein>
    <submittedName>
        <fullName evidence="1">DUF3717 domain-containing protein</fullName>
    </submittedName>
</protein>
<dbReference type="OrthoDB" id="8778662at2"/>
<dbReference type="AlphaFoldDB" id="A0A418X5V0"/>
<dbReference type="InterPro" id="IPR022191">
    <property type="entry name" value="DUF3717"/>
</dbReference>
<proteinExistence type="predicted"/>
<comment type="caution">
    <text evidence="1">The sequence shown here is derived from an EMBL/GenBank/DDBJ whole genome shotgun (WGS) entry which is preliminary data.</text>
</comment>
<gene>
    <name evidence="1" type="ORF">D3870_00855</name>
</gene>
<name>A0A418X5V0_9BURK</name>
<organism evidence="1 2">
    <name type="scientific">Noviherbaspirillum cavernae</name>
    <dbReference type="NCBI Taxonomy" id="2320862"/>
    <lineage>
        <taxon>Bacteria</taxon>
        <taxon>Pseudomonadati</taxon>
        <taxon>Pseudomonadota</taxon>
        <taxon>Betaproteobacteria</taxon>
        <taxon>Burkholderiales</taxon>
        <taxon>Oxalobacteraceae</taxon>
        <taxon>Noviherbaspirillum</taxon>
    </lineage>
</organism>
<dbReference type="EMBL" id="QYUN01000002">
    <property type="protein sequence ID" value="RJG07741.1"/>
    <property type="molecule type" value="Genomic_DNA"/>
</dbReference>
<accession>A0A418X5V0</accession>
<dbReference type="RefSeq" id="WP_119741489.1">
    <property type="nucleotide sequence ID" value="NZ_QYUN01000002.1"/>
</dbReference>